<comment type="function">
    <text evidence="3">Protein-arginine rhamnosyltransferase that catalyzes the transfer of a single rhamnose to elongation factor P (EF-P) on 'Lys-32', a modification required for EF-P-dependent rescue of polyproline stalled ribosomes.</text>
</comment>
<evidence type="ECO:0000256" key="4">
    <source>
        <dbReference type="ARBA" id="ARBA00024346"/>
    </source>
</evidence>
<protein>
    <recommendedName>
        <fullName evidence="5">Protein-arginine rhamnosyltransferase</fullName>
    </recommendedName>
    <alternativeName>
        <fullName evidence="6">EF-P arginine rhamnosyltransferase</fullName>
    </alternativeName>
</protein>
<evidence type="ECO:0000313" key="9">
    <source>
        <dbReference type="Proteomes" id="UP000001225"/>
    </source>
</evidence>
<accession>A9HX41</accession>
<dbReference type="InterPro" id="IPR016633">
    <property type="entry name" value="EarP"/>
</dbReference>
<comment type="catalytic activity">
    <reaction evidence="7">
        <text>dTDP-beta-L-rhamnose + L-arginyl-[protein] = N(omega)-(alpha-L-rhamnosyl)-L-arginyl-[protein] + dTDP + H(+)</text>
        <dbReference type="Rhea" id="RHEA:66692"/>
        <dbReference type="Rhea" id="RHEA-COMP:10532"/>
        <dbReference type="Rhea" id="RHEA-COMP:17096"/>
        <dbReference type="ChEBI" id="CHEBI:15378"/>
        <dbReference type="ChEBI" id="CHEBI:29965"/>
        <dbReference type="ChEBI" id="CHEBI:57510"/>
        <dbReference type="ChEBI" id="CHEBI:58369"/>
        <dbReference type="ChEBI" id="CHEBI:167445"/>
    </reaction>
    <physiologicalReaction direction="left-to-right" evidence="7">
        <dbReference type="Rhea" id="RHEA:66693"/>
    </physiologicalReaction>
</comment>
<dbReference type="AlphaFoldDB" id="A9HX41"/>
<evidence type="ECO:0000313" key="8">
    <source>
        <dbReference type="EMBL" id="CAP43709.1"/>
    </source>
</evidence>
<evidence type="ECO:0000256" key="7">
    <source>
        <dbReference type="ARBA" id="ARBA00048472"/>
    </source>
</evidence>
<keyword evidence="9" id="KW-1185">Reference proteome</keyword>
<dbReference type="GO" id="GO:0106361">
    <property type="term" value="F:protein-arginine rhamnosyltransferase activity"/>
    <property type="evidence" value="ECO:0007669"/>
    <property type="project" value="InterPro"/>
</dbReference>
<dbReference type="NCBIfam" id="TIGR03837">
    <property type="entry name" value="efp_Arg_rhamno"/>
    <property type="match status" value="1"/>
</dbReference>
<evidence type="ECO:0000256" key="3">
    <source>
        <dbReference type="ARBA" id="ARBA00024303"/>
    </source>
</evidence>
<dbReference type="EMBL" id="AM902716">
    <property type="protein sequence ID" value="CAP43709.1"/>
    <property type="molecule type" value="Genomic_DNA"/>
</dbReference>
<comment type="similarity">
    <text evidence="4">Belongs to the glycosyltransferase 104 family.</text>
</comment>
<evidence type="ECO:0000256" key="6">
    <source>
        <dbReference type="ARBA" id="ARBA00030025"/>
    </source>
</evidence>
<dbReference type="eggNOG" id="COG4394">
    <property type="taxonomic scope" value="Bacteria"/>
</dbReference>
<dbReference type="PIRSF" id="PIRSF015557">
    <property type="entry name" value="UCP015557"/>
    <property type="match status" value="1"/>
</dbReference>
<evidence type="ECO:0000256" key="2">
    <source>
        <dbReference type="ARBA" id="ARBA00022679"/>
    </source>
</evidence>
<evidence type="ECO:0000256" key="5">
    <source>
        <dbReference type="ARBA" id="ARBA00024416"/>
    </source>
</evidence>
<keyword evidence="2" id="KW-0808">Transferase</keyword>
<sequence length="369" mass="39811">MQADIFCRVIDNYGDIGVCWRLARRLAHGRGWRVRLWVDDLRAFGCIRPGIDPDAGVQRQAGIDIVHWTPSPPPLAPGDVVIEAFACDPPAAFVQAMRARPPVWINLEYLSAEPWVESCHGLPSQRPDGLVKHFFFPGFTAATGGLLREPGLSAERDAFQASRPQQHAFLRGLGLDGAALAHWQAGARVATLFCYAHAPIAALAQALARDARPTLLLAPAGVAPGLEEAGAGALRIARVPFVAQPDFDRLLWCADLNFVRGEDSFVRAAWAARPLVWHIYPQADDAHLDKLDAWLARYPGPPQAQALIRAWNAPGDAAAAVAAALPAALAAPAWPAWQGAARAWDASQAARPDLGDTLADFCAELARKR</sequence>
<keyword evidence="1" id="KW-0328">Glycosyltransferase</keyword>
<gene>
    <name evidence="8" type="ordered locus">Bpet3367</name>
</gene>
<organism evidence="8 9">
    <name type="scientific">Bordetella petrii (strain ATCC BAA-461 / DSM 12804 / CCUG 43448 / CIP 107267 / Se-1111R)</name>
    <dbReference type="NCBI Taxonomy" id="340100"/>
    <lineage>
        <taxon>Bacteria</taxon>
        <taxon>Pseudomonadati</taxon>
        <taxon>Pseudomonadota</taxon>
        <taxon>Betaproteobacteria</taxon>
        <taxon>Burkholderiales</taxon>
        <taxon>Alcaligenaceae</taxon>
        <taxon>Bordetella</taxon>
    </lineage>
</organism>
<dbReference type="Pfam" id="PF10093">
    <property type="entry name" value="EarP"/>
    <property type="match status" value="1"/>
</dbReference>
<reference evidence="8 9" key="1">
    <citation type="journal article" date="2008" name="BMC Genomics">
        <title>The missing link: Bordetella petrii is endowed with both the metabolic versatility of environmental bacteria and virulence traits of pathogenic Bordetellae.</title>
        <authorList>
            <person name="Gross R."/>
            <person name="Guzman C.A."/>
            <person name="Sebaihia M."/>
            <person name="Martins Dos Santos V.A."/>
            <person name="Pieper D.H."/>
            <person name="Koebnik R."/>
            <person name="Lechner M."/>
            <person name="Bartels D."/>
            <person name="Buhrmester J."/>
            <person name="Choudhuri J.V."/>
            <person name="Ebensen T."/>
            <person name="Gaigalat L."/>
            <person name="Herrmann S."/>
            <person name="Khachane A.N."/>
            <person name="Larisch C."/>
            <person name="Link S."/>
            <person name="Linke B."/>
            <person name="Meyer F."/>
            <person name="Mormann S."/>
            <person name="Nakunst D."/>
            <person name="Rueckert C."/>
            <person name="Schneiker-Bekel S."/>
            <person name="Schulze K."/>
            <person name="Vorhoelter F.J."/>
            <person name="Yevsa T."/>
            <person name="Engle J.T."/>
            <person name="Goldman W.E."/>
            <person name="Puehler A."/>
            <person name="Goebel U.B."/>
            <person name="Goesmann A."/>
            <person name="Bloecker H."/>
            <person name="Kaiser O."/>
            <person name="Martinez-Arias R."/>
        </authorList>
    </citation>
    <scope>NUCLEOTIDE SEQUENCE [LARGE SCALE GENOMIC DNA]</scope>
    <source>
        <strain evidence="9">ATCC BAA-461 / DSM 12804 / CCUG 43448 / CIP 107267 / Se-1111R</strain>
    </source>
</reference>
<dbReference type="KEGG" id="bpt:Bpet3367"/>
<evidence type="ECO:0000256" key="1">
    <source>
        <dbReference type="ARBA" id="ARBA00022676"/>
    </source>
</evidence>
<name>A9HX41_BORPD</name>
<proteinExistence type="inferred from homology"/>
<dbReference type="Proteomes" id="UP000001225">
    <property type="component" value="Chromosome"/>
</dbReference>
<dbReference type="STRING" id="94624.Bpet3367"/>